<dbReference type="PANTHER" id="PTHR34203:SF15">
    <property type="entry name" value="SLL1173 PROTEIN"/>
    <property type="match status" value="1"/>
</dbReference>
<keyword evidence="3" id="KW-1185">Reference proteome</keyword>
<feature type="domain" description="Methyltransferase FkbM" evidence="1">
    <location>
        <begin position="101"/>
        <end position="262"/>
    </location>
</feature>
<gene>
    <name evidence="2" type="ORF">FHG12_20325</name>
</gene>
<dbReference type="NCBIfam" id="TIGR01444">
    <property type="entry name" value="fkbM_fam"/>
    <property type="match status" value="1"/>
</dbReference>
<dbReference type="InterPro" id="IPR029063">
    <property type="entry name" value="SAM-dependent_MTases_sf"/>
</dbReference>
<dbReference type="InterPro" id="IPR006342">
    <property type="entry name" value="FkbM_mtfrase"/>
</dbReference>
<dbReference type="Gene3D" id="3.40.50.150">
    <property type="entry name" value="Vaccinia Virus protein VP39"/>
    <property type="match status" value="1"/>
</dbReference>
<dbReference type="Pfam" id="PF05050">
    <property type="entry name" value="Methyltransf_21"/>
    <property type="match status" value="1"/>
</dbReference>
<dbReference type="SUPFAM" id="SSF53335">
    <property type="entry name" value="S-adenosyl-L-methionine-dependent methyltransferases"/>
    <property type="match status" value="1"/>
</dbReference>
<evidence type="ECO:0000259" key="1">
    <source>
        <dbReference type="Pfam" id="PF05050"/>
    </source>
</evidence>
<keyword evidence="2" id="KW-0489">Methyltransferase</keyword>
<dbReference type="InterPro" id="IPR052514">
    <property type="entry name" value="SAM-dependent_MTase"/>
</dbReference>
<dbReference type="AlphaFoldDB" id="A0A5B8A4R1"/>
<name>A0A5B8A4R1_9BACT</name>
<proteinExistence type="predicted"/>
<dbReference type="PANTHER" id="PTHR34203">
    <property type="entry name" value="METHYLTRANSFERASE, FKBM FAMILY PROTEIN"/>
    <property type="match status" value="1"/>
</dbReference>
<sequence length="294" mass="32539">MPCRAWMQAGFALKALIATGFRKLFSVKYFQAKYFGLYQKVFLPIGLFDGVSKRVRYRHGLTLHLHLGDWIQQNLYFLGAYEAREIAFLERYLKPGDVVFDVGANIGLHTLVAAKMVGPKGKVYAFEPFRQNFEHLQAHIQLNGLTNVVAAELAVSDTDGPLDFFAPPPNNSGMGSRYSQAVGSRPQVVQAVALDRYAADLPALNLVKIDIEGGELLALRGMRNLLATHKPKVVMEIDRSILQNAQLSDNEIVGFMAALGYHMQFITPSGHLSKAALADSSTNFVFVHEQDLVA</sequence>
<dbReference type="EMBL" id="CP040896">
    <property type="protein sequence ID" value="QDA62300.1"/>
    <property type="molecule type" value="Genomic_DNA"/>
</dbReference>
<dbReference type="Proteomes" id="UP000305398">
    <property type="component" value="Chromosome"/>
</dbReference>
<evidence type="ECO:0000313" key="3">
    <source>
        <dbReference type="Proteomes" id="UP000305398"/>
    </source>
</evidence>
<protein>
    <submittedName>
        <fullName evidence="2">FkbM family methyltransferase</fullName>
    </submittedName>
</protein>
<reference evidence="2 3" key="1">
    <citation type="submission" date="2019-06" db="EMBL/GenBank/DDBJ databases">
        <authorList>
            <person name="Srinivasan S."/>
        </authorList>
    </citation>
    <scope>NUCLEOTIDE SEQUENCE [LARGE SCALE GENOMIC DNA]</scope>
    <source>
        <strain evidence="2 3">17J68-5</strain>
    </source>
</reference>
<evidence type="ECO:0000313" key="2">
    <source>
        <dbReference type="EMBL" id="QDA62300.1"/>
    </source>
</evidence>
<dbReference type="GO" id="GO:0008168">
    <property type="term" value="F:methyltransferase activity"/>
    <property type="evidence" value="ECO:0007669"/>
    <property type="project" value="UniProtKB-KW"/>
</dbReference>
<dbReference type="RefSeq" id="WP_139517531.1">
    <property type="nucleotide sequence ID" value="NZ_CP040896.1"/>
</dbReference>
<dbReference type="OrthoDB" id="9812600at2"/>
<keyword evidence="2" id="KW-0808">Transferase</keyword>
<accession>A0A5B8A4R1</accession>
<organism evidence="2 3">
    <name type="scientific">Hymenobacter jejuensis</name>
    <dbReference type="NCBI Taxonomy" id="2502781"/>
    <lineage>
        <taxon>Bacteria</taxon>
        <taxon>Pseudomonadati</taxon>
        <taxon>Bacteroidota</taxon>
        <taxon>Cytophagia</taxon>
        <taxon>Cytophagales</taxon>
        <taxon>Hymenobacteraceae</taxon>
        <taxon>Hymenobacter</taxon>
    </lineage>
</organism>
<dbReference type="KEGG" id="hyj:FHG12_20325"/>
<dbReference type="GO" id="GO:0032259">
    <property type="term" value="P:methylation"/>
    <property type="evidence" value="ECO:0007669"/>
    <property type="project" value="UniProtKB-KW"/>
</dbReference>